<dbReference type="InterPro" id="IPR007387">
    <property type="entry name" value="TRAP_DctQ"/>
</dbReference>
<feature type="transmembrane region" description="Helical" evidence="8">
    <location>
        <begin position="33"/>
        <end position="50"/>
    </location>
</feature>
<evidence type="ECO:0000256" key="1">
    <source>
        <dbReference type="ARBA" id="ARBA00004429"/>
    </source>
</evidence>
<dbReference type="AlphaFoldDB" id="X1T0U9"/>
<dbReference type="GO" id="GO:0015740">
    <property type="term" value="P:C4-dicarboxylate transport"/>
    <property type="evidence" value="ECO:0007669"/>
    <property type="project" value="TreeGrafter"/>
</dbReference>
<evidence type="ECO:0000256" key="6">
    <source>
        <dbReference type="ARBA" id="ARBA00022989"/>
    </source>
</evidence>
<comment type="subcellular location">
    <subcellularLocation>
        <location evidence="1">Cell inner membrane</location>
        <topology evidence="1">Multi-pass membrane protein</topology>
    </subcellularLocation>
</comment>
<keyword evidence="2" id="KW-0813">Transport</keyword>
<comment type="caution">
    <text evidence="10">The sequence shown here is derived from an EMBL/GenBank/DDBJ whole genome shotgun (WGS) entry which is preliminary data.</text>
</comment>
<dbReference type="GO" id="GO:0022857">
    <property type="term" value="F:transmembrane transporter activity"/>
    <property type="evidence" value="ECO:0007669"/>
    <property type="project" value="TreeGrafter"/>
</dbReference>
<sequence>AEVCVFSMIGLLAVDVFGRYVLSKSTLISYDMTGYLLVGITYLGLAYSLRQGAHIRITVLVDRFKPRFRKWWIFFIDCIALFFIIVLFMKSVDLVRFSLEVGIKATSFMGEPMWIPQIIVPIGLGMYIIEDIRLLFLNFRELVFKKIPAK</sequence>
<evidence type="ECO:0000256" key="4">
    <source>
        <dbReference type="ARBA" id="ARBA00022519"/>
    </source>
</evidence>
<organism evidence="10">
    <name type="scientific">marine sediment metagenome</name>
    <dbReference type="NCBI Taxonomy" id="412755"/>
    <lineage>
        <taxon>unclassified sequences</taxon>
        <taxon>metagenomes</taxon>
        <taxon>ecological metagenomes</taxon>
    </lineage>
</organism>
<evidence type="ECO:0000256" key="5">
    <source>
        <dbReference type="ARBA" id="ARBA00022692"/>
    </source>
</evidence>
<keyword evidence="4" id="KW-0997">Cell inner membrane</keyword>
<feature type="domain" description="Tripartite ATP-independent periplasmic transporters DctQ component" evidence="9">
    <location>
        <begin position="8"/>
        <end position="129"/>
    </location>
</feature>
<reference evidence="10" key="1">
    <citation type="journal article" date="2014" name="Front. Microbiol.">
        <title>High frequency of phylogenetically diverse reductive dehalogenase-homologous genes in deep subseafloor sedimentary metagenomes.</title>
        <authorList>
            <person name="Kawai M."/>
            <person name="Futagami T."/>
            <person name="Toyoda A."/>
            <person name="Takaki Y."/>
            <person name="Nishi S."/>
            <person name="Hori S."/>
            <person name="Arai W."/>
            <person name="Tsubouchi T."/>
            <person name="Morono Y."/>
            <person name="Uchiyama I."/>
            <person name="Ito T."/>
            <person name="Fujiyama A."/>
            <person name="Inagaki F."/>
            <person name="Takami H."/>
        </authorList>
    </citation>
    <scope>NUCLEOTIDE SEQUENCE</scope>
    <source>
        <strain evidence="10">Expedition CK06-06</strain>
    </source>
</reference>
<gene>
    <name evidence="10" type="ORF">S12H4_16828</name>
</gene>
<dbReference type="PANTHER" id="PTHR35011">
    <property type="entry name" value="2,3-DIKETO-L-GULONATE TRAP TRANSPORTER SMALL PERMEASE PROTEIN YIAM"/>
    <property type="match status" value="1"/>
</dbReference>
<name>X1T0U9_9ZZZZ</name>
<evidence type="ECO:0000256" key="3">
    <source>
        <dbReference type="ARBA" id="ARBA00022475"/>
    </source>
</evidence>
<evidence type="ECO:0000259" key="9">
    <source>
        <dbReference type="Pfam" id="PF04290"/>
    </source>
</evidence>
<protein>
    <recommendedName>
        <fullName evidence="9">Tripartite ATP-independent periplasmic transporters DctQ component domain-containing protein</fullName>
    </recommendedName>
</protein>
<keyword evidence="3" id="KW-1003">Cell membrane</keyword>
<dbReference type="EMBL" id="BARW01008170">
    <property type="protein sequence ID" value="GAI81240.1"/>
    <property type="molecule type" value="Genomic_DNA"/>
</dbReference>
<keyword evidence="7 8" id="KW-0472">Membrane</keyword>
<dbReference type="GO" id="GO:0005886">
    <property type="term" value="C:plasma membrane"/>
    <property type="evidence" value="ECO:0007669"/>
    <property type="project" value="UniProtKB-SubCell"/>
</dbReference>
<keyword evidence="5 8" id="KW-0812">Transmembrane</keyword>
<evidence type="ECO:0000256" key="8">
    <source>
        <dbReference type="SAM" id="Phobius"/>
    </source>
</evidence>
<evidence type="ECO:0000313" key="10">
    <source>
        <dbReference type="EMBL" id="GAI81240.1"/>
    </source>
</evidence>
<feature type="transmembrane region" description="Helical" evidence="8">
    <location>
        <begin position="71"/>
        <end position="89"/>
    </location>
</feature>
<evidence type="ECO:0000256" key="2">
    <source>
        <dbReference type="ARBA" id="ARBA00022448"/>
    </source>
</evidence>
<feature type="transmembrane region" description="Helical" evidence="8">
    <location>
        <begin position="114"/>
        <end position="136"/>
    </location>
</feature>
<accession>X1T0U9</accession>
<dbReference type="PANTHER" id="PTHR35011:SF10">
    <property type="entry name" value="TRAP TRANSPORTER SMALL PERMEASE PROTEIN"/>
    <property type="match status" value="1"/>
</dbReference>
<proteinExistence type="predicted"/>
<dbReference type="Pfam" id="PF04290">
    <property type="entry name" value="DctQ"/>
    <property type="match status" value="1"/>
</dbReference>
<feature type="non-terminal residue" evidence="10">
    <location>
        <position position="1"/>
    </location>
</feature>
<evidence type="ECO:0000256" key="7">
    <source>
        <dbReference type="ARBA" id="ARBA00023136"/>
    </source>
</evidence>
<dbReference type="InterPro" id="IPR055348">
    <property type="entry name" value="DctQ"/>
</dbReference>
<keyword evidence="6 8" id="KW-1133">Transmembrane helix</keyword>